<dbReference type="PANTHER" id="PTHR43566">
    <property type="entry name" value="CONSERVED PROTEIN"/>
    <property type="match status" value="1"/>
</dbReference>
<dbReference type="OrthoDB" id="128089at2"/>
<dbReference type="Pfam" id="PF13173">
    <property type="entry name" value="AAA_14"/>
    <property type="match status" value="1"/>
</dbReference>
<evidence type="ECO:0008006" key="5">
    <source>
        <dbReference type="Google" id="ProtNLM"/>
    </source>
</evidence>
<organism evidence="3 4">
    <name type="scientific">Candidatus Sulfuritelmatomonas gaucii</name>
    <dbReference type="NCBI Taxonomy" id="2043161"/>
    <lineage>
        <taxon>Bacteria</taxon>
        <taxon>Pseudomonadati</taxon>
        <taxon>Acidobacteriota</taxon>
        <taxon>Terriglobia</taxon>
        <taxon>Terriglobales</taxon>
        <taxon>Acidobacteriaceae</taxon>
        <taxon>Candidatus Sulfuritelmatomonas</taxon>
    </lineage>
</organism>
<dbReference type="Proteomes" id="UP000239735">
    <property type="component" value="Unassembled WGS sequence"/>
</dbReference>
<evidence type="ECO:0000313" key="3">
    <source>
        <dbReference type="EMBL" id="SPE23275.1"/>
    </source>
</evidence>
<proteinExistence type="predicted"/>
<dbReference type="InterPro" id="IPR041682">
    <property type="entry name" value="AAA_14"/>
</dbReference>
<dbReference type="AlphaFoldDB" id="A0A2N9LJQ8"/>
<accession>A0A2N9LJQ8</accession>
<dbReference type="Pfam" id="PF13635">
    <property type="entry name" value="DUF4143"/>
    <property type="match status" value="1"/>
</dbReference>
<gene>
    <name evidence="3" type="ORF">SBA5_380046</name>
</gene>
<name>A0A2N9LJQ8_9BACT</name>
<dbReference type="EMBL" id="OKRB01000095">
    <property type="protein sequence ID" value="SPE23275.1"/>
    <property type="molecule type" value="Genomic_DNA"/>
</dbReference>
<feature type="domain" description="AAA" evidence="1">
    <location>
        <begin position="2"/>
        <end position="60"/>
    </location>
</feature>
<evidence type="ECO:0000313" key="4">
    <source>
        <dbReference type="Proteomes" id="UP000239735"/>
    </source>
</evidence>
<reference evidence="4" key="1">
    <citation type="submission" date="2018-02" db="EMBL/GenBank/DDBJ databases">
        <authorList>
            <person name="Hausmann B."/>
        </authorList>
    </citation>
    <scope>NUCLEOTIDE SEQUENCE [LARGE SCALE GENOMIC DNA]</scope>
    <source>
        <strain evidence="4">Peat soil MAG SbA5</strain>
    </source>
</reference>
<dbReference type="PANTHER" id="PTHR43566:SF1">
    <property type="entry name" value="AAA+ ATPASE DOMAIN-CONTAINING PROTEIN"/>
    <property type="match status" value="1"/>
</dbReference>
<feature type="domain" description="DUF4143" evidence="2">
    <location>
        <begin position="116"/>
        <end position="268"/>
    </location>
</feature>
<evidence type="ECO:0000259" key="1">
    <source>
        <dbReference type="Pfam" id="PF13173"/>
    </source>
</evidence>
<sequence>MLLDEIHRYADWAAKLKGNWDRLRRKRTPIHVVATGSSALRVATGSRESLAGRFERLTLSHWPAASLVDTFHRSPEEATLGVVRFGSYPGALEFEKNPARWRAYLRDAIIEPAIGRDVLALGAVRRPALLRQVFAVAIGSPARIVSLQEMQGQLQDKGALETVAHYLALLEDAYLVAPLEKYSTEASRRRASPPKLVTLNNGLLSAMHPDGAPDPQRESARFGSWVENACLAFGINQGQRVTYWREEPLEIDAVLEGSWGNWAIEIKTGRFSGQDMRGLTEFCRRYPAFAPLVITAPGDEVNAQRHGIRSMSWEGFLMTGPIAD</sequence>
<dbReference type="InterPro" id="IPR025420">
    <property type="entry name" value="DUF4143"/>
</dbReference>
<protein>
    <recommendedName>
        <fullName evidence="5">DUF4143 domain-containing protein</fullName>
    </recommendedName>
</protein>
<evidence type="ECO:0000259" key="2">
    <source>
        <dbReference type="Pfam" id="PF13635"/>
    </source>
</evidence>